<dbReference type="InterPro" id="IPR004088">
    <property type="entry name" value="KH_dom_type_1"/>
</dbReference>
<dbReference type="SMART" id="SM00322">
    <property type="entry name" value="KH"/>
    <property type="match status" value="1"/>
</dbReference>
<dbReference type="InterPro" id="IPR003607">
    <property type="entry name" value="HD/PDEase_dom"/>
</dbReference>
<dbReference type="SMART" id="SM00471">
    <property type="entry name" value="HDc"/>
    <property type="match status" value="1"/>
</dbReference>
<gene>
    <name evidence="5 9" type="primary">rny</name>
    <name evidence="9" type="ORF">COX37_01190</name>
</gene>
<dbReference type="GO" id="GO:0016787">
    <property type="term" value="F:hydrolase activity"/>
    <property type="evidence" value="ECO:0007669"/>
    <property type="project" value="UniProtKB-KW"/>
</dbReference>
<dbReference type="InterPro" id="IPR006674">
    <property type="entry name" value="HD_domain"/>
</dbReference>
<dbReference type="Gene3D" id="3.30.1370.10">
    <property type="entry name" value="K Homology domain, type 1"/>
    <property type="match status" value="1"/>
</dbReference>
<dbReference type="GO" id="GO:0005886">
    <property type="term" value="C:plasma membrane"/>
    <property type="evidence" value="ECO:0007669"/>
    <property type="project" value="UniProtKB-UniRule"/>
</dbReference>
<feature type="domain" description="HD" evidence="8">
    <location>
        <begin position="325"/>
        <end position="418"/>
    </location>
</feature>
<dbReference type="InterPro" id="IPR022711">
    <property type="entry name" value="RNase_Y_N"/>
</dbReference>
<evidence type="ECO:0000256" key="6">
    <source>
        <dbReference type="NCBIfam" id="TIGR03319"/>
    </source>
</evidence>
<dbReference type="Pfam" id="PF12072">
    <property type="entry name" value="RNase_Y_N"/>
    <property type="match status" value="1"/>
</dbReference>
<keyword evidence="1 5" id="KW-0540">Nuclease</keyword>
<dbReference type="PANTHER" id="PTHR12826">
    <property type="entry name" value="RIBONUCLEASE Y"/>
    <property type="match status" value="1"/>
</dbReference>
<evidence type="ECO:0000256" key="2">
    <source>
        <dbReference type="ARBA" id="ARBA00022759"/>
    </source>
</evidence>
<dbReference type="Gene3D" id="1.10.3210.10">
    <property type="entry name" value="Hypothetical protein af1432"/>
    <property type="match status" value="1"/>
</dbReference>
<evidence type="ECO:0000256" key="4">
    <source>
        <dbReference type="ARBA" id="ARBA00022884"/>
    </source>
</evidence>
<dbReference type="SUPFAM" id="SSF54791">
    <property type="entry name" value="Eukaryotic type KH-domain (KH-domain type I)"/>
    <property type="match status" value="1"/>
</dbReference>
<dbReference type="InterPro" id="IPR006675">
    <property type="entry name" value="HDIG_dom"/>
</dbReference>
<keyword evidence="2 5" id="KW-0255">Endonuclease</keyword>
<name>A0A2G9YUP2_9BACT</name>
<dbReference type="EC" id="3.1.-.-" evidence="5 6"/>
<dbReference type="Proteomes" id="UP000229976">
    <property type="component" value="Unassembled WGS sequence"/>
</dbReference>
<comment type="function">
    <text evidence="5">Endoribonuclease that initiates mRNA decay.</text>
</comment>
<feature type="coiled-coil region" evidence="7">
    <location>
        <begin position="41"/>
        <end position="75"/>
    </location>
</feature>
<evidence type="ECO:0000313" key="9">
    <source>
        <dbReference type="EMBL" id="PIP22947.1"/>
    </source>
</evidence>
<feature type="coiled-coil region" evidence="7">
    <location>
        <begin position="108"/>
        <end position="139"/>
    </location>
</feature>
<dbReference type="GO" id="GO:0006402">
    <property type="term" value="P:mRNA catabolic process"/>
    <property type="evidence" value="ECO:0007669"/>
    <property type="project" value="UniProtKB-UniRule"/>
</dbReference>
<dbReference type="HAMAP" id="MF_00335">
    <property type="entry name" value="RNase_Y"/>
    <property type="match status" value="1"/>
</dbReference>
<dbReference type="Pfam" id="PF00013">
    <property type="entry name" value="KH_1"/>
    <property type="match status" value="1"/>
</dbReference>
<dbReference type="PROSITE" id="PS50084">
    <property type="entry name" value="KH_TYPE_1"/>
    <property type="match status" value="1"/>
</dbReference>
<dbReference type="NCBIfam" id="TIGR03319">
    <property type="entry name" value="RNase_Y"/>
    <property type="match status" value="1"/>
</dbReference>
<evidence type="ECO:0000256" key="3">
    <source>
        <dbReference type="ARBA" id="ARBA00022801"/>
    </source>
</evidence>
<protein>
    <recommendedName>
        <fullName evidence="5 6">Ribonuclease Y</fullName>
        <shortName evidence="5">RNase Y</shortName>
        <ecNumber evidence="5 6">3.1.-.-</ecNumber>
    </recommendedName>
</protein>
<sequence length="509" mass="57059">MSQLILLIAGIGFVFLGSLLGYFARQSIAKRDWETIEGKLQKRISEAKENGEKIIKEAKEESIALTREAREREERGRMEILKTERALLKRETVLDEKSSTFDARDEGIAQKVEKLKKIKENLEELRNQAVEKLEKTAGMSKKEAKDELLGAIEKECQQELTGKMMHLEQEGREAFEREAKKILATAIQKYGLSQAQEITTSTLSLPSEEIKGRIIGKEGRNIRALERLTGVEIMIDDVPEAVVISGFDAVRRQIAKTALEKLIKDGKIQPAKIEEKVEEAKQEILIRMKKAGEAAAYDLGLVGLDPKLIQLLGRLKYRTSYGQNVLLHSMEVAYLASALADEIGADQIVCKKAGLFHDIGKAVDHQVEGSHVNIGIRILEKLNTEPDIIKAMKSHHEEYPYETIESVLIQVADQISGARPGARKDTLENYLKRLGDLEKVALSFAGVEKAWALQAGREIRIFVKPGEVDDSQAKKLAKEVAGRVQEELKYPGEIKVTVIRETRVVEYAK</sequence>
<evidence type="ECO:0000256" key="5">
    <source>
        <dbReference type="HAMAP-Rule" id="MF_00335"/>
    </source>
</evidence>
<keyword evidence="4 5" id="KW-0694">RNA-binding</keyword>
<dbReference type="PROSITE" id="PS51831">
    <property type="entry name" value="HD"/>
    <property type="match status" value="1"/>
</dbReference>
<dbReference type="GO" id="GO:0003723">
    <property type="term" value="F:RNA binding"/>
    <property type="evidence" value="ECO:0007669"/>
    <property type="project" value="UniProtKB-UniRule"/>
</dbReference>
<dbReference type="Pfam" id="PF01966">
    <property type="entry name" value="HD"/>
    <property type="match status" value="1"/>
</dbReference>
<proteinExistence type="inferred from homology"/>
<dbReference type="PANTHER" id="PTHR12826:SF15">
    <property type="entry name" value="RIBONUCLEASE Y"/>
    <property type="match status" value="1"/>
</dbReference>
<dbReference type="CDD" id="cd00077">
    <property type="entry name" value="HDc"/>
    <property type="match status" value="1"/>
</dbReference>
<dbReference type="CDD" id="cd22431">
    <property type="entry name" value="KH-I_RNaseY"/>
    <property type="match status" value="1"/>
</dbReference>
<dbReference type="AlphaFoldDB" id="A0A2G9YUP2"/>
<comment type="caution">
    <text evidence="9">The sequence shown here is derived from an EMBL/GenBank/DDBJ whole genome shotgun (WGS) entry which is preliminary data.</text>
</comment>
<keyword evidence="3 5" id="KW-0378">Hydrolase</keyword>
<organism evidence="9 10">
    <name type="scientific">Candidatus Nealsonbacteria bacterium CG23_combo_of_CG06-09_8_20_14_all_39_17</name>
    <dbReference type="NCBI Taxonomy" id="1974722"/>
    <lineage>
        <taxon>Bacteria</taxon>
        <taxon>Candidatus Nealsoniibacteriota</taxon>
    </lineage>
</organism>
<dbReference type="InterPro" id="IPR017705">
    <property type="entry name" value="Ribonuclease_Y"/>
</dbReference>
<evidence type="ECO:0000256" key="7">
    <source>
        <dbReference type="SAM" id="Coils"/>
    </source>
</evidence>
<accession>A0A2G9YUP2</accession>
<evidence type="ECO:0000259" key="8">
    <source>
        <dbReference type="PROSITE" id="PS51831"/>
    </source>
</evidence>
<dbReference type="GO" id="GO:0004521">
    <property type="term" value="F:RNA endonuclease activity"/>
    <property type="evidence" value="ECO:0007669"/>
    <property type="project" value="UniProtKB-UniRule"/>
</dbReference>
<dbReference type="SUPFAM" id="SSF109604">
    <property type="entry name" value="HD-domain/PDEase-like"/>
    <property type="match status" value="1"/>
</dbReference>
<evidence type="ECO:0000256" key="1">
    <source>
        <dbReference type="ARBA" id="ARBA00022722"/>
    </source>
</evidence>
<dbReference type="EMBL" id="PCRO01000015">
    <property type="protein sequence ID" value="PIP22947.1"/>
    <property type="molecule type" value="Genomic_DNA"/>
</dbReference>
<dbReference type="InterPro" id="IPR004087">
    <property type="entry name" value="KH_dom"/>
</dbReference>
<reference evidence="9 10" key="1">
    <citation type="submission" date="2017-09" db="EMBL/GenBank/DDBJ databases">
        <title>Depth-based differentiation of microbial function through sediment-hosted aquifers and enrichment of novel symbionts in the deep terrestrial subsurface.</title>
        <authorList>
            <person name="Probst A.J."/>
            <person name="Ladd B."/>
            <person name="Jarett J.K."/>
            <person name="Geller-Mcgrath D.E."/>
            <person name="Sieber C.M."/>
            <person name="Emerson J.B."/>
            <person name="Anantharaman K."/>
            <person name="Thomas B.C."/>
            <person name="Malmstrom R."/>
            <person name="Stieglmeier M."/>
            <person name="Klingl A."/>
            <person name="Woyke T."/>
            <person name="Ryan C.M."/>
            <person name="Banfield J.F."/>
        </authorList>
    </citation>
    <scope>NUCLEOTIDE SEQUENCE [LARGE SCALE GENOMIC DNA]</scope>
    <source>
        <strain evidence="9">CG23_combo_of_CG06-09_8_20_14_all_39_17</strain>
    </source>
</reference>
<dbReference type="InterPro" id="IPR036612">
    <property type="entry name" value="KH_dom_type_1_sf"/>
</dbReference>
<dbReference type="NCBIfam" id="TIGR00277">
    <property type="entry name" value="HDIG"/>
    <property type="match status" value="1"/>
</dbReference>
<evidence type="ECO:0000313" key="10">
    <source>
        <dbReference type="Proteomes" id="UP000229976"/>
    </source>
</evidence>
<comment type="similarity">
    <text evidence="5">Belongs to the RNase Y family.</text>
</comment>
<keyword evidence="7" id="KW-0175">Coiled coil</keyword>